<protein>
    <submittedName>
        <fullName evidence="1">Uncharacterized protein</fullName>
    </submittedName>
</protein>
<gene>
    <name evidence="1" type="ORF">EUGRSUZ_A02401</name>
</gene>
<accession>A0A059DIL7</accession>
<dbReference type="AlphaFoldDB" id="A0A059DIL7"/>
<evidence type="ECO:0000313" key="1">
    <source>
        <dbReference type="EMBL" id="KCW90246.1"/>
    </source>
</evidence>
<organism evidence="1">
    <name type="scientific">Eucalyptus grandis</name>
    <name type="common">Flooded gum</name>
    <dbReference type="NCBI Taxonomy" id="71139"/>
    <lineage>
        <taxon>Eukaryota</taxon>
        <taxon>Viridiplantae</taxon>
        <taxon>Streptophyta</taxon>
        <taxon>Embryophyta</taxon>
        <taxon>Tracheophyta</taxon>
        <taxon>Spermatophyta</taxon>
        <taxon>Magnoliopsida</taxon>
        <taxon>eudicotyledons</taxon>
        <taxon>Gunneridae</taxon>
        <taxon>Pentapetalae</taxon>
        <taxon>rosids</taxon>
        <taxon>malvids</taxon>
        <taxon>Myrtales</taxon>
        <taxon>Myrtaceae</taxon>
        <taxon>Myrtoideae</taxon>
        <taxon>Eucalypteae</taxon>
        <taxon>Eucalyptus</taxon>
    </lineage>
</organism>
<reference evidence="1" key="1">
    <citation type="submission" date="2013-07" db="EMBL/GenBank/DDBJ databases">
        <title>The genome of Eucalyptus grandis.</title>
        <authorList>
            <person name="Schmutz J."/>
            <person name="Hayes R."/>
            <person name="Myburg A."/>
            <person name="Tuskan G."/>
            <person name="Grattapaglia D."/>
            <person name="Rokhsar D.S."/>
        </authorList>
    </citation>
    <scope>NUCLEOTIDE SEQUENCE</scope>
    <source>
        <tissue evidence="1">Leaf extractions</tissue>
    </source>
</reference>
<proteinExistence type="predicted"/>
<name>A0A059DIL7_EUCGR</name>
<dbReference type="Gramene" id="KCW90246">
    <property type="protein sequence ID" value="KCW90246"/>
    <property type="gene ID" value="EUGRSUZ_A02401"/>
</dbReference>
<dbReference type="InParanoid" id="A0A059DIL7"/>
<sequence length="68" mass="8235">MFIHRKRKFLIKPKPISVFWLKICKVFSCTSTCHNRARRSTDFKKLIKKGRVHKEHWSVLFNHIKANL</sequence>
<dbReference type="EMBL" id="KK198753">
    <property type="protein sequence ID" value="KCW90246.1"/>
    <property type="molecule type" value="Genomic_DNA"/>
</dbReference>